<proteinExistence type="predicted"/>
<protein>
    <submittedName>
        <fullName evidence="2">Uncharacterized protein</fullName>
    </submittedName>
</protein>
<reference evidence="2" key="2">
    <citation type="journal article" date="2015" name="Data Brief">
        <title>Shoot transcriptome of the giant reed, Arundo donax.</title>
        <authorList>
            <person name="Barrero R.A."/>
            <person name="Guerrero F.D."/>
            <person name="Moolhuijzen P."/>
            <person name="Goolsby J.A."/>
            <person name="Tidwell J."/>
            <person name="Bellgard S.E."/>
            <person name="Bellgard M.I."/>
        </authorList>
    </citation>
    <scope>NUCLEOTIDE SEQUENCE</scope>
    <source>
        <tissue evidence="2">Shoot tissue taken approximately 20 cm above the soil surface</tissue>
    </source>
</reference>
<feature type="region of interest" description="Disordered" evidence="1">
    <location>
        <begin position="1"/>
        <end position="29"/>
    </location>
</feature>
<evidence type="ECO:0000313" key="2">
    <source>
        <dbReference type="EMBL" id="JAE26377.1"/>
    </source>
</evidence>
<feature type="compositionally biased region" description="Polar residues" evidence="1">
    <location>
        <begin position="1"/>
        <end position="12"/>
    </location>
</feature>
<organism evidence="2">
    <name type="scientific">Arundo donax</name>
    <name type="common">Giant reed</name>
    <name type="synonym">Donax arundinaceus</name>
    <dbReference type="NCBI Taxonomy" id="35708"/>
    <lineage>
        <taxon>Eukaryota</taxon>
        <taxon>Viridiplantae</taxon>
        <taxon>Streptophyta</taxon>
        <taxon>Embryophyta</taxon>
        <taxon>Tracheophyta</taxon>
        <taxon>Spermatophyta</taxon>
        <taxon>Magnoliopsida</taxon>
        <taxon>Liliopsida</taxon>
        <taxon>Poales</taxon>
        <taxon>Poaceae</taxon>
        <taxon>PACMAD clade</taxon>
        <taxon>Arundinoideae</taxon>
        <taxon>Arundineae</taxon>
        <taxon>Arundo</taxon>
    </lineage>
</organism>
<dbReference type="AlphaFoldDB" id="A0A0A9GPG7"/>
<sequence length="29" mass="3237">MSMQPYQSQTGDGQPGILMHDSCSHCRQI</sequence>
<name>A0A0A9GPG7_ARUDO</name>
<reference evidence="2" key="1">
    <citation type="submission" date="2014-09" db="EMBL/GenBank/DDBJ databases">
        <authorList>
            <person name="Magalhaes I.L.F."/>
            <person name="Oliveira U."/>
            <person name="Santos F.R."/>
            <person name="Vidigal T.H.D.A."/>
            <person name="Brescovit A.D."/>
            <person name="Santos A.J."/>
        </authorList>
    </citation>
    <scope>NUCLEOTIDE SEQUENCE</scope>
    <source>
        <tissue evidence="2">Shoot tissue taken approximately 20 cm above the soil surface</tissue>
    </source>
</reference>
<dbReference type="EMBL" id="GBRH01171519">
    <property type="protein sequence ID" value="JAE26377.1"/>
    <property type="molecule type" value="Transcribed_RNA"/>
</dbReference>
<evidence type="ECO:0000256" key="1">
    <source>
        <dbReference type="SAM" id="MobiDB-lite"/>
    </source>
</evidence>
<accession>A0A0A9GPG7</accession>